<gene>
    <name evidence="1" type="ORF">CLUP02_08610</name>
</gene>
<protein>
    <submittedName>
        <fullName evidence="1">Uncharacterized protein</fullName>
    </submittedName>
</protein>
<dbReference type="AlphaFoldDB" id="A0A9Q8SV24"/>
<dbReference type="RefSeq" id="XP_049144739.1">
    <property type="nucleotide sequence ID" value="XM_049287596.1"/>
</dbReference>
<accession>A0A9Q8SV24</accession>
<sequence length="325" mass="37060">MVAISTFMKLRLYHRDYFPWTKEASDIYRHSVQLTCYQRKSNCLRLKSCLFDDVGMVAARVSDDDRRNRTRLISSAWVQASFRASPEYQPNCGDAWRPQLHRQGSPVITTLRLVEVLPWFSLASIDYFELRLFLLRGYAFMSPDSMQLPAWPTCGLAGMLRLGASVAICPWPRGNDLQQAAEPSTGIEWLMASTRLPCYQSQSSNQELTSDPRHSTLQWQPLIYLRLQQFEIFEPKNKYSSCCVWLTCLSMTTLTIADGKSTGASFDQGLAMIHMYSMSRNINGNVLAATAFSSANQHEPSTRVEFQTRGTVDVAFRLYDGCHLW</sequence>
<keyword evidence="2" id="KW-1185">Reference proteome</keyword>
<evidence type="ECO:0000313" key="1">
    <source>
        <dbReference type="EMBL" id="UQC83117.1"/>
    </source>
</evidence>
<dbReference type="KEGG" id="clup:CLUP02_08610"/>
<dbReference type="GeneID" id="73342606"/>
<dbReference type="EMBL" id="CP019476">
    <property type="protein sequence ID" value="UQC83117.1"/>
    <property type="molecule type" value="Genomic_DNA"/>
</dbReference>
<proteinExistence type="predicted"/>
<reference evidence="1" key="1">
    <citation type="journal article" date="2021" name="Mol. Plant Microbe Interact.">
        <title>Complete Genome Sequence of the Plant-Pathogenic Fungus Colletotrichum lupini.</title>
        <authorList>
            <person name="Baroncelli R."/>
            <person name="Pensec F."/>
            <person name="Da Lio D."/>
            <person name="Boufleur T."/>
            <person name="Vicente I."/>
            <person name="Sarrocco S."/>
            <person name="Picot A."/>
            <person name="Baraldi E."/>
            <person name="Sukno S."/>
            <person name="Thon M."/>
            <person name="Le Floch G."/>
        </authorList>
    </citation>
    <scope>NUCLEOTIDE SEQUENCE</scope>
    <source>
        <strain evidence="1">IMI 504893</strain>
    </source>
</reference>
<name>A0A9Q8SV24_9PEZI</name>
<evidence type="ECO:0000313" key="2">
    <source>
        <dbReference type="Proteomes" id="UP000830671"/>
    </source>
</evidence>
<organism evidence="1 2">
    <name type="scientific">Colletotrichum lupini</name>
    <dbReference type="NCBI Taxonomy" id="145971"/>
    <lineage>
        <taxon>Eukaryota</taxon>
        <taxon>Fungi</taxon>
        <taxon>Dikarya</taxon>
        <taxon>Ascomycota</taxon>
        <taxon>Pezizomycotina</taxon>
        <taxon>Sordariomycetes</taxon>
        <taxon>Hypocreomycetidae</taxon>
        <taxon>Glomerellales</taxon>
        <taxon>Glomerellaceae</taxon>
        <taxon>Colletotrichum</taxon>
        <taxon>Colletotrichum acutatum species complex</taxon>
    </lineage>
</organism>
<dbReference type="Proteomes" id="UP000830671">
    <property type="component" value="Chromosome 4"/>
</dbReference>